<keyword evidence="2 5" id="KW-0479">Metal-binding</keyword>
<comment type="cofactor">
    <cofactor evidence="5">
        <name>Fe(2+)</name>
        <dbReference type="ChEBI" id="CHEBI:29033"/>
    </cofactor>
    <text evidence="5">Binds 1 Fe(2+) ion.</text>
</comment>
<keyword evidence="7" id="KW-1185">Reference proteome</keyword>
<dbReference type="EMBL" id="CP071091">
    <property type="protein sequence ID" value="QSQ15265.1"/>
    <property type="molecule type" value="Genomic_DNA"/>
</dbReference>
<evidence type="ECO:0000256" key="3">
    <source>
        <dbReference type="ARBA" id="ARBA00022801"/>
    </source>
</evidence>
<dbReference type="NCBIfam" id="NF001159">
    <property type="entry name" value="PRK00150.1-3"/>
    <property type="match status" value="1"/>
</dbReference>
<sequence>MVLKIVQAGEPVLRQKARDLTPEEIGSPEIQRLIVLMRDTMRDAPGVGLAAPQVGVGLRLVVIEDRSEYQAGVAPADLADRERTPVPFHVLINPRLTVEDASPAEFYEGCLSVSGFAALVARARGVRVDALDEQGRPVTIHARGWYARILQHELDHLDGTLYVDRMESRSFVTGENHRRHWAGRGTAEVRAALGLPVGKKAD</sequence>
<keyword evidence="5" id="KW-0408">Iron</keyword>
<dbReference type="Pfam" id="PF01327">
    <property type="entry name" value="Pep_deformylase"/>
    <property type="match status" value="1"/>
</dbReference>
<feature type="binding site" evidence="5">
    <location>
        <position position="156"/>
    </location>
    <ligand>
        <name>Fe cation</name>
        <dbReference type="ChEBI" id="CHEBI:24875"/>
    </ligand>
</feature>
<comment type="similarity">
    <text evidence="1 5">Belongs to the polypeptide deformylase family.</text>
</comment>
<gene>
    <name evidence="5 6" type="primary">def</name>
    <name evidence="6" type="ORF">JY572_04035</name>
</gene>
<dbReference type="PANTHER" id="PTHR10458:SF2">
    <property type="entry name" value="PEPTIDE DEFORMYLASE, MITOCHONDRIAL"/>
    <property type="match status" value="1"/>
</dbReference>
<evidence type="ECO:0000313" key="6">
    <source>
        <dbReference type="EMBL" id="QSQ15265.1"/>
    </source>
</evidence>
<evidence type="ECO:0000256" key="4">
    <source>
        <dbReference type="ARBA" id="ARBA00022917"/>
    </source>
</evidence>
<dbReference type="PANTHER" id="PTHR10458">
    <property type="entry name" value="PEPTIDE DEFORMYLASE"/>
    <property type="match status" value="1"/>
</dbReference>
<dbReference type="Proteomes" id="UP000663090">
    <property type="component" value="Chromosome"/>
</dbReference>
<dbReference type="EC" id="3.5.1.88" evidence="5"/>
<dbReference type="CDD" id="cd00487">
    <property type="entry name" value="Pep_deformylase"/>
    <property type="match status" value="1"/>
</dbReference>
<dbReference type="GO" id="GO:0042586">
    <property type="term" value="F:peptide deformylase activity"/>
    <property type="evidence" value="ECO:0007669"/>
    <property type="project" value="UniProtKB-EC"/>
</dbReference>
<keyword evidence="3 5" id="KW-0378">Hydrolase</keyword>
<evidence type="ECO:0000313" key="7">
    <source>
        <dbReference type="Proteomes" id="UP000663090"/>
    </source>
</evidence>
<dbReference type="SUPFAM" id="SSF56420">
    <property type="entry name" value="Peptide deformylase"/>
    <property type="match status" value="1"/>
</dbReference>
<name>A0ABX7NCB1_9BACT</name>
<accession>A0ABX7NCB1</accession>
<evidence type="ECO:0000256" key="2">
    <source>
        <dbReference type="ARBA" id="ARBA00022723"/>
    </source>
</evidence>
<organism evidence="6 7">
    <name type="scientific">Myxococcus landrumensis</name>
    <dbReference type="NCBI Taxonomy" id="2813577"/>
    <lineage>
        <taxon>Bacteria</taxon>
        <taxon>Pseudomonadati</taxon>
        <taxon>Myxococcota</taxon>
        <taxon>Myxococcia</taxon>
        <taxon>Myxococcales</taxon>
        <taxon>Cystobacterineae</taxon>
        <taxon>Myxococcaceae</taxon>
        <taxon>Myxococcus</taxon>
    </lineage>
</organism>
<dbReference type="RefSeq" id="WP_206716981.1">
    <property type="nucleotide sequence ID" value="NZ_CP071091.1"/>
</dbReference>
<comment type="catalytic activity">
    <reaction evidence="5">
        <text>N-terminal N-formyl-L-methionyl-[peptide] + H2O = N-terminal L-methionyl-[peptide] + formate</text>
        <dbReference type="Rhea" id="RHEA:24420"/>
        <dbReference type="Rhea" id="RHEA-COMP:10639"/>
        <dbReference type="Rhea" id="RHEA-COMP:10640"/>
        <dbReference type="ChEBI" id="CHEBI:15377"/>
        <dbReference type="ChEBI" id="CHEBI:15740"/>
        <dbReference type="ChEBI" id="CHEBI:49298"/>
        <dbReference type="ChEBI" id="CHEBI:64731"/>
        <dbReference type="EC" id="3.5.1.88"/>
    </reaction>
</comment>
<feature type="active site" evidence="5">
    <location>
        <position position="153"/>
    </location>
</feature>
<dbReference type="PRINTS" id="PR01576">
    <property type="entry name" value="PDEFORMYLASE"/>
</dbReference>
<dbReference type="Gene3D" id="3.90.45.10">
    <property type="entry name" value="Peptide deformylase"/>
    <property type="match status" value="1"/>
</dbReference>
<evidence type="ECO:0000256" key="1">
    <source>
        <dbReference type="ARBA" id="ARBA00010759"/>
    </source>
</evidence>
<dbReference type="InterPro" id="IPR036821">
    <property type="entry name" value="Peptide_deformylase_sf"/>
</dbReference>
<keyword evidence="4 5" id="KW-0648">Protein biosynthesis</keyword>
<dbReference type="InterPro" id="IPR023635">
    <property type="entry name" value="Peptide_deformylase"/>
</dbReference>
<dbReference type="NCBIfam" id="TIGR00079">
    <property type="entry name" value="pept_deformyl"/>
    <property type="match status" value="1"/>
</dbReference>
<protein>
    <recommendedName>
        <fullName evidence="5">Peptide deformylase</fullName>
        <shortName evidence="5">PDF</shortName>
        <ecNumber evidence="5">3.5.1.88</ecNumber>
    </recommendedName>
    <alternativeName>
        <fullName evidence="5">Polypeptide deformylase</fullName>
    </alternativeName>
</protein>
<dbReference type="PIRSF" id="PIRSF004749">
    <property type="entry name" value="Pep_def"/>
    <property type="match status" value="1"/>
</dbReference>
<evidence type="ECO:0000256" key="5">
    <source>
        <dbReference type="HAMAP-Rule" id="MF_00163"/>
    </source>
</evidence>
<proteinExistence type="inferred from homology"/>
<feature type="binding site" evidence="5">
    <location>
        <position position="152"/>
    </location>
    <ligand>
        <name>Fe cation</name>
        <dbReference type="ChEBI" id="CHEBI:24875"/>
    </ligand>
</feature>
<feature type="binding site" evidence="5">
    <location>
        <position position="110"/>
    </location>
    <ligand>
        <name>Fe cation</name>
        <dbReference type="ChEBI" id="CHEBI:24875"/>
    </ligand>
</feature>
<dbReference type="HAMAP" id="MF_00163">
    <property type="entry name" value="Pep_deformylase"/>
    <property type="match status" value="1"/>
</dbReference>
<comment type="function">
    <text evidence="5">Removes the formyl group from the N-terminal Met of newly synthesized proteins. Requires at least a dipeptide for an efficient rate of reaction. N-terminal L-methionine is a prerequisite for activity but the enzyme has broad specificity at other positions.</text>
</comment>
<reference evidence="6 7" key="1">
    <citation type="submission" date="2021-02" db="EMBL/GenBank/DDBJ databases">
        <title>De Novo genome assembly of isolated myxobacteria.</title>
        <authorList>
            <person name="Stevens D.C."/>
        </authorList>
    </citation>
    <scope>NUCLEOTIDE SEQUENCE [LARGE SCALE GENOMIC DNA]</scope>
    <source>
        <strain evidence="6 7">SCHIC003</strain>
    </source>
</reference>